<keyword evidence="1" id="KW-0862">Zinc</keyword>
<evidence type="ECO:0000259" key="3">
    <source>
        <dbReference type="PROSITE" id="PS50158"/>
    </source>
</evidence>
<dbReference type="RefSeq" id="XP_024581846.1">
    <property type="nucleotide sequence ID" value="XM_024716227.1"/>
</dbReference>
<proteinExistence type="predicted"/>
<accession>A0A0P1AUZ0</accession>
<keyword evidence="1" id="KW-0479">Metal-binding</keyword>
<evidence type="ECO:0000256" key="1">
    <source>
        <dbReference type="PROSITE-ProRule" id="PRU00047"/>
    </source>
</evidence>
<evidence type="ECO:0000256" key="2">
    <source>
        <dbReference type="SAM" id="MobiDB-lite"/>
    </source>
</evidence>
<sequence length="135" mass="14687">MGEGDDVLTHINKMKTFAEQLDAVGASVTEDDLVTTLLGSLSKSFAFLITALESRSDSLSWELVTSRLLHEDMKRKEQGGSIDGVAHGQGQAFTMKDSGRRKGRTAPAEASSTCHYCGELGHWTTKCPARIRENT</sequence>
<reference evidence="5" key="1">
    <citation type="submission" date="2014-09" db="EMBL/GenBank/DDBJ databases">
        <authorList>
            <person name="Sharma Rahul"/>
            <person name="Thines Marco"/>
        </authorList>
    </citation>
    <scope>NUCLEOTIDE SEQUENCE [LARGE SCALE GENOMIC DNA]</scope>
</reference>
<dbReference type="InterPro" id="IPR001878">
    <property type="entry name" value="Znf_CCHC"/>
</dbReference>
<feature type="region of interest" description="Disordered" evidence="2">
    <location>
        <begin position="79"/>
        <end position="107"/>
    </location>
</feature>
<dbReference type="PANTHER" id="PTHR47481:SF31">
    <property type="entry name" value="OS01G0873500 PROTEIN"/>
    <property type="match status" value="1"/>
</dbReference>
<protein>
    <submittedName>
        <fullName evidence="4">Copia proteinlike</fullName>
    </submittedName>
</protein>
<dbReference type="Pfam" id="PF14223">
    <property type="entry name" value="Retrotran_gag_2"/>
    <property type="match status" value="1"/>
</dbReference>
<feature type="domain" description="CCHC-type" evidence="3">
    <location>
        <begin position="114"/>
        <end position="128"/>
    </location>
</feature>
<dbReference type="Proteomes" id="UP000054928">
    <property type="component" value="Unassembled WGS sequence"/>
</dbReference>
<dbReference type="STRING" id="4781.A0A0P1AUZ0"/>
<dbReference type="EMBL" id="CCYD01001572">
    <property type="protein sequence ID" value="CEG45477.1"/>
    <property type="molecule type" value="Genomic_DNA"/>
</dbReference>
<dbReference type="Pfam" id="PF00098">
    <property type="entry name" value="zf-CCHC"/>
    <property type="match status" value="1"/>
</dbReference>
<dbReference type="SUPFAM" id="SSF57756">
    <property type="entry name" value="Retrovirus zinc finger-like domains"/>
    <property type="match status" value="1"/>
</dbReference>
<dbReference type="Gene3D" id="4.10.60.10">
    <property type="entry name" value="Zinc finger, CCHC-type"/>
    <property type="match status" value="1"/>
</dbReference>
<dbReference type="GO" id="GO:0008270">
    <property type="term" value="F:zinc ion binding"/>
    <property type="evidence" value="ECO:0007669"/>
    <property type="project" value="UniProtKB-KW"/>
</dbReference>
<dbReference type="GeneID" id="36396824"/>
<evidence type="ECO:0000313" key="4">
    <source>
        <dbReference type="EMBL" id="CEG45477.1"/>
    </source>
</evidence>
<name>A0A0P1AUZ0_PLAHL</name>
<dbReference type="OMA" id="TKCPARI"/>
<dbReference type="GO" id="GO:0003676">
    <property type="term" value="F:nucleic acid binding"/>
    <property type="evidence" value="ECO:0007669"/>
    <property type="project" value="InterPro"/>
</dbReference>
<dbReference type="InterPro" id="IPR036875">
    <property type="entry name" value="Znf_CCHC_sf"/>
</dbReference>
<keyword evidence="5" id="KW-1185">Reference proteome</keyword>
<evidence type="ECO:0000313" key="5">
    <source>
        <dbReference type="Proteomes" id="UP000054928"/>
    </source>
</evidence>
<dbReference type="PROSITE" id="PS50158">
    <property type="entry name" value="ZF_CCHC"/>
    <property type="match status" value="1"/>
</dbReference>
<dbReference type="OrthoDB" id="119314at2759"/>
<organism evidence="4 5">
    <name type="scientific">Plasmopara halstedii</name>
    <name type="common">Downy mildew of sunflower</name>
    <dbReference type="NCBI Taxonomy" id="4781"/>
    <lineage>
        <taxon>Eukaryota</taxon>
        <taxon>Sar</taxon>
        <taxon>Stramenopiles</taxon>
        <taxon>Oomycota</taxon>
        <taxon>Peronosporomycetes</taxon>
        <taxon>Peronosporales</taxon>
        <taxon>Peronosporaceae</taxon>
        <taxon>Plasmopara</taxon>
    </lineage>
</organism>
<dbReference type="PANTHER" id="PTHR47481">
    <property type="match status" value="1"/>
</dbReference>
<dbReference type="AlphaFoldDB" id="A0A0P1AUZ0"/>
<keyword evidence="1" id="KW-0863">Zinc-finger</keyword>